<dbReference type="STRING" id="553218.CAMRE0001_0380"/>
<evidence type="ECO:0000313" key="2">
    <source>
        <dbReference type="Proteomes" id="UP000003082"/>
    </source>
</evidence>
<name>B9D2E9_CAMRE</name>
<comment type="caution">
    <text evidence="1">The sequence shown here is derived from an EMBL/GenBank/DDBJ whole genome shotgun (WGS) entry which is preliminary data.</text>
</comment>
<accession>B9D2E9</accession>
<dbReference type="Proteomes" id="UP000003082">
    <property type="component" value="Unassembled WGS sequence"/>
</dbReference>
<gene>
    <name evidence="1" type="ORF">CAMRE0001_0380</name>
</gene>
<protein>
    <submittedName>
        <fullName evidence="1">Uncharacterized protein</fullName>
    </submittedName>
</protein>
<dbReference type="EMBL" id="ACFU01000013">
    <property type="protein sequence ID" value="EEF13793.1"/>
    <property type="molecule type" value="Genomic_DNA"/>
</dbReference>
<sequence length="50" mass="5738">MRVWQPNKVKSGTQNTDKTVSLRQILPANSKSEKTNFKASALCRTNFKRK</sequence>
<proteinExistence type="predicted"/>
<organism evidence="1 2">
    <name type="scientific">Campylobacter rectus RM3267</name>
    <dbReference type="NCBI Taxonomy" id="553218"/>
    <lineage>
        <taxon>Bacteria</taxon>
        <taxon>Pseudomonadati</taxon>
        <taxon>Campylobacterota</taxon>
        <taxon>Epsilonproteobacteria</taxon>
        <taxon>Campylobacterales</taxon>
        <taxon>Campylobacteraceae</taxon>
        <taxon>Campylobacter</taxon>
    </lineage>
</organism>
<keyword evidence="2" id="KW-1185">Reference proteome</keyword>
<evidence type="ECO:0000313" key="1">
    <source>
        <dbReference type="EMBL" id="EEF13793.1"/>
    </source>
</evidence>
<reference evidence="1 2" key="1">
    <citation type="submission" date="2008-08" db="EMBL/GenBank/DDBJ databases">
        <authorList>
            <person name="Madupu R."/>
            <person name="Durkin A.S."/>
            <person name="Torralba M."/>
            <person name="Methe B."/>
            <person name="Sutton G.G."/>
            <person name="Strausberg R.L."/>
            <person name="Nelson K.E."/>
        </authorList>
    </citation>
    <scope>NUCLEOTIDE SEQUENCE [LARGE SCALE GENOMIC DNA]</scope>
    <source>
        <strain evidence="1 2">RM3267</strain>
    </source>
</reference>
<dbReference type="AlphaFoldDB" id="B9D2E9"/>